<reference evidence="1 2" key="1">
    <citation type="journal article" date="2019" name="Anaerobe">
        <title>Brachyspira catarrhinii sp. nov., an anaerobic intestinal spirochaete isolated from vervet monkeys may have been misidentified as Brachyspira aalborgi in previous studies.</title>
        <authorList>
            <person name="Phillips N.D."/>
            <person name="La T."/>
            <person name="Hampson D.J."/>
        </authorList>
    </citation>
    <scope>NUCLEOTIDE SEQUENCE [LARGE SCALE GENOMIC DNA]</scope>
    <source>
        <strain evidence="1 2">Z12</strain>
    </source>
</reference>
<sequence>MIKYKLIQYKLMISIDDENTKRCGNLCEGENSNYCNIYKKHLKKDGNTSYYLRCKECIQEFGEDKLGNKK</sequence>
<evidence type="ECO:0008006" key="3">
    <source>
        <dbReference type="Google" id="ProtNLM"/>
    </source>
</evidence>
<dbReference type="Proteomes" id="UP000310168">
    <property type="component" value="Unassembled WGS sequence"/>
</dbReference>
<evidence type="ECO:0000313" key="2">
    <source>
        <dbReference type="Proteomes" id="UP000310168"/>
    </source>
</evidence>
<proteinExistence type="predicted"/>
<dbReference type="EMBL" id="SJDU01000187">
    <property type="protein sequence ID" value="TKZ34802.1"/>
    <property type="molecule type" value="Genomic_DNA"/>
</dbReference>
<dbReference type="RefSeq" id="WP_137998515.1">
    <property type="nucleotide sequence ID" value="NZ_SJDU01000187.1"/>
</dbReference>
<protein>
    <recommendedName>
        <fullName evidence="3">TRASH domain-containing protein</fullName>
    </recommendedName>
</protein>
<name>A0ABY2TSY6_9SPIR</name>
<keyword evidence="2" id="KW-1185">Reference proteome</keyword>
<gene>
    <name evidence="1" type="ORF">EZH24_07585</name>
</gene>
<accession>A0ABY2TSY6</accession>
<organism evidence="1 2">
    <name type="scientific">Brachyspira catarrhinii</name>
    <dbReference type="NCBI Taxonomy" id="2528966"/>
    <lineage>
        <taxon>Bacteria</taxon>
        <taxon>Pseudomonadati</taxon>
        <taxon>Spirochaetota</taxon>
        <taxon>Spirochaetia</taxon>
        <taxon>Brachyspirales</taxon>
        <taxon>Brachyspiraceae</taxon>
        <taxon>Brachyspira</taxon>
    </lineage>
</organism>
<comment type="caution">
    <text evidence="1">The sequence shown here is derived from an EMBL/GenBank/DDBJ whole genome shotgun (WGS) entry which is preliminary data.</text>
</comment>
<evidence type="ECO:0000313" key="1">
    <source>
        <dbReference type="EMBL" id="TKZ34802.1"/>
    </source>
</evidence>